<dbReference type="InterPro" id="IPR036291">
    <property type="entry name" value="NAD(P)-bd_dom_sf"/>
</dbReference>
<dbReference type="Pfam" id="PF00044">
    <property type="entry name" value="Gp_dh_N"/>
    <property type="match status" value="1"/>
</dbReference>
<evidence type="ECO:0000256" key="4">
    <source>
        <dbReference type="RuleBase" id="RU361160"/>
    </source>
</evidence>
<protein>
    <recommendedName>
        <fullName evidence="4">Glyceraldehyde-3-phosphate dehydrogenase</fullName>
        <ecNumber evidence="4">1.2.1.-</ecNumber>
    </recommendedName>
</protein>
<dbReference type="RefSeq" id="WP_126825089.1">
    <property type="nucleotide sequence ID" value="NZ_PIQG01000001.1"/>
</dbReference>
<dbReference type="Pfam" id="PF02800">
    <property type="entry name" value="Gp_dh_C"/>
    <property type="match status" value="1"/>
</dbReference>
<dbReference type="PROSITE" id="PS00071">
    <property type="entry name" value="GAPDH"/>
    <property type="match status" value="1"/>
</dbReference>
<dbReference type="PANTHER" id="PTHR43454">
    <property type="entry name" value="GLYCERALDEHYDE-3-PHOSPHATE DEHYDROGENASE"/>
    <property type="match status" value="1"/>
</dbReference>
<dbReference type="GO" id="GO:0051287">
    <property type="term" value="F:NAD binding"/>
    <property type="evidence" value="ECO:0007669"/>
    <property type="project" value="InterPro"/>
</dbReference>
<name>A0A432ZN78_9GAMM</name>
<keyword evidence="7" id="KW-1185">Reference proteome</keyword>
<dbReference type="InterPro" id="IPR020830">
    <property type="entry name" value="GlycerAld_3-P_DH_AS"/>
</dbReference>
<dbReference type="SUPFAM" id="SSF51735">
    <property type="entry name" value="NAD(P)-binding Rossmann-fold domains"/>
    <property type="match status" value="1"/>
</dbReference>
<sequence length="481" mass="53087">MTDQQQDLTLQSWQERQEYAEMMQPLIGRMYRNYGVEILVYGRSLLNVDAINIIKAHRLIRRHEGVKLRLRESFPFIEALSKMKLAPARVDLGKLAFNYLHKDAGQGLSVEAYLERELADIVNKADEIEPQDVVLYGFGRIGRLLARLLIERNGANNKMRLRAIVVRGGRDGDLEKRASLLRRDSIHGAFNGSITVDEENSAIKANGTSIKVIYSDGPDQVDYTQYGIDNAIVIDNTGIWKDEAGLGLHLKSKGVKKVLLTAPAKGNIKNIVFGVNHNDIDPSDTIVCAASCTTNAITPVLKVVNDEFGIRNGHVETVHSYTNDQNLIDNYHKAERRGRAAGLNMVLTSTGAAKAVAKALPELAGKLTGNAIRVPTPNVSMAIMNLNLSKATTVDELNAFLRDQALHSELQAQIDYTASTEIVSTDLVGSRYAGIVDSQATIVDGDRAVLYVWYDNEFGYSCQVIRVAEQMAGQQLLNLPK</sequence>
<dbReference type="InterPro" id="IPR020829">
    <property type="entry name" value="GlycerAld_3-P_DH_cat"/>
</dbReference>
<dbReference type="CDD" id="cd18126">
    <property type="entry name" value="GAPDH_I_C"/>
    <property type="match status" value="1"/>
</dbReference>
<evidence type="ECO:0000313" key="7">
    <source>
        <dbReference type="Proteomes" id="UP000288279"/>
    </source>
</evidence>
<dbReference type="OrthoDB" id="9803304at2"/>
<evidence type="ECO:0000256" key="1">
    <source>
        <dbReference type="ARBA" id="ARBA00007406"/>
    </source>
</evidence>
<dbReference type="AlphaFoldDB" id="A0A432ZN78"/>
<proteinExistence type="inferred from homology"/>
<dbReference type="GO" id="GO:0050661">
    <property type="term" value="F:NADP binding"/>
    <property type="evidence" value="ECO:0007669"/>
    <property type="project" value="InterPro"/>
</dbReference>
<evidence type="ECO:0000256" key="3">
    <source>
        <dbReference type="RuleBase" id="RU000397"/>
    </source>
</evidence>
<dbReference type="InterPro" id="IPR020831">
    <property type="entry name" value="GlycerAld/Erythrose_P_DH"/>
</dbReference>
<reference evidence="6 7" key="1">
    <citation type="journal article" date="2011" name="Front. Microbiol.">
        <title>Genomic signatures of strain selection and enhancement in Bacillus atrophaeus var. globigii, a historical biowarfare simulant.</title>
        <authorList>
            <person name="Gibbons H.S."/>
            <person name="Broomall S.M."/>
            <person name="McNew L.A."/>
            <person name="Daligault H."/>
            <person name="Chapman C."/>
            <person name="Bruce D."/>
            <person name="Karavis M."/>
            <person name="Krepps M."/>
            <person name="McGregor P.A."/>
            <person name="Hong C."/>
            <person name="Park K.H."/>
            <person name="Akmal A."/>
            <person name="Feldman A."/>
            <person name="Lin J.S."/>
            <person name="Chang W.E."/>
            <person name="Higgs B.W."/>
            <person name="Demirev P."/>
            <person name="Lindquist J."/>
            <person name="Liem A."/>
            <person name="Fochler E."/>
            <person name="Read T.D."/>
            <person name="Tapia R."/>
            <person name="Johnson S."/>
            <person name="Bishop-Lilly K.A."/>
            <person name="Detter C."/>
            <person name="Han C."/>
            <person name="Sozhamannan S."/>
            <person name="Rosenzweig C.N."/>
            <person name="Skowronski E.W."/>
        </authorList>
    </citation>
    <scope>NUCLEOTIDE SEQUENCE [LARGE SCALE GENOMIC DNA]</scope>
    <source>
        <strain evidence="6 7">PIT1</strain>
    </source>
</reference>
<accession>A0A432ZN78</accession>
<dbReference type="SMART" id="SM00846">
    <property type="entry name" value="Gp_dh_N"/>
    <property type="match status" value="1"/>
</dbReference>
<dbReference type="FunFam" id="3.30.360.10:FF:000002">
    <property type="entry name" value="Glyceraldehyde-3-phosphate dehydrogenase"/>
    <property type="match status" value="1"/>
</dbReference>
<dbReference type="PRINTS" id="PR00078">
    <property type="entry name" value="G3PDHDRGNASE"/>
</dbReference>
<dbReference type="EC" id="1.2.1.-" evidence="4"/>
<dbReference type="NCBIfam" id="TIGR01534">
    <property type="entry name" value="GAPDH-I"/>
    <property type="match status" value="1"/>
</dbReference>
<dbReference type="InterPro" id="IPR006424">
    <property type="entry name" value="Glyceraldehyde-3-P_DH_1"/>
</dbReference>
<evidence type="ECO:0000313" key="6">
    <source>
        <dbReference type="EMBL" id="RUO79344.1"/>
    </source>
</evidence>
<dbReference type="InterPro" id="IPR020828">
    <property type="entry name" value="GlycerAld_3-P_DH_NAD(P)-bd"/>
</dbReference>
<dbReference type="Gene3D" id="3.30.360.10">
    <property type="entry name" value="Dihydrodipicolinate Reductase, domain 2"/>
    <property type="match status" value="1"/>
</dbReference>
<gene>
    <name evidence="6" type="ORF">CWI83_02215</name>
</gene>
<dbReference type="EMBL" id="PIQG01000001">
    <property type="protein sequence ID" value="RUO79344.1"/>
    <property type="molecule type" value="Genomic_DNA"/>
</dbReference>
<comment type="caution">
    <text evidence="6">The sequence shown here is derived from an EMBL/GenBank/DDBJ whole genome shotgun (WGS) entry which is preliminary data.</text>
</comment>
<comment type="similarity">
    <text evidence="1 3">Belongs to the glyceraldehyde-3-phosphate dehydrogenase family.</text>
</comment>
<feature type="domain" description="Glyceraldehyde 3-phosphate dehydrogenase NAD(P) binding" evidence="5">
    <location>
        <begin position="131"/>
        <end position="292"/>
    </location>
</feature>
<dbReference type="Gene3D" id="3.40.50.720">
    <property type="entry name" value="NAD(P)-binding Rossmann-like Domain"/>
    <property type="match status" value="1"/>
</dbReference>
<keyword evidence="2 4" id="KW-0560">Oxidoreductase</keyword>
<dbReference type="NCBIfam" id="NF006139">
    <property type="entry name" value="PRK08289.1"/>
    <property type="match status" value="1"/>
</dbReference>
<dbReference type="PANTHER" id="PTHR43454:SF1">
    <property type="entry name" value="GLYCERALDEHYDE 3-PHOSPHATE DEHYDROGENASE NAD(P) BINDING DOMAIN-CONTAINING PROTEIN"/>
    <property type="match status" value="1"/>
</dbReference>
<organism evidence="6 7">
    <name type="scientific">Pseudidiomarina taiwanensis</name>
    <dbReference type="NCBI Taxonomy" id="337250"/>
    <lineage>
        <taxon>Bacteria</taxon>
        <taxon>Pseudomonadati</taxon>
        <taxon>Pseudomonadota</taxon>
        <taxon>Gammaproteobacteria</taxon>
        <taxon>Alteromonadales</taxon>
        <taxon>Idiomarinaceae</taxon>
        <taxon>Pseudidiomarina</taxon>
    </lineage>
</organism>
<evidence type="ECO:0000256" key="2">
    <source>
        <dbReference type="ARBA" id="ARBA00023002"/>
    </source>
</evidence>
<dbReference type="SUPFAM" id="SSF55347">
    <property type="entry name" value="Glyceraldehyde-3-phosphate dehydrogenase-like, C-terminal domain"/>
    <property type="match status" value="1"/>
</dbReference>
<dbReference type="Proteomes" id="UP000288279">
    <property type="component" value="Unassembled WGS sequence"/>
</dbReference>
<dbReference type="CDD" id="cd05214">
    <property type="entry name" value="GAPDH_I_N"/>
    <property type="match status" value="1"/>
</dbReference>
<dbReference type="GO" id="GO:0016620">
    <property type="term" value="F:oxidoreductase activity, acting on the aldehyde or oxo group of donors, NAD or NADP as acceptor"/>
    <property type="evidence" value="ECO:0007669"/>
    <property type="project" value="InterPro"/>
</dbReference>
<evidence type="ECO:0000259" key="5">
    <source>
        <dbReference type="SMART" id="SM00846"/>
    </source>
</evidence>
<dbReference type="GO" id="GO:0006006">
    <property type="term" value="P:glucose metabolic process"/>
    <property type="evidence" value="ECO:0007669"/>
    <property type="project" value="InterPro"/>
</dbReference>